<dbReference type="Proteomes" id="UP000235616">
    <property type="component" value="Unassembled WGS sequence"/>
</dbReference>
<evidence type="ECO:0000313" key="2">
    <source>
        <dbReference type="Proteomes" id="UP000235616"/>
    </source>
</evidence>
<accession>A0A2N7VEI1</accession>
<dbReference type="AlphaFoldDB" id="A0A2N7VEI1"/>
<keyword evidence="2" id="KW-1185">Reference proteome</keyword>
<proteinExistence type="predicted"/>
<dbReference type="EMBL" id="PNYA01000030">
    <property type="protein sequence ID" value="PMS15550.1"/>
    <property type="molecule type" value="Genomic_DNA"/>
</dbReference>
<evidence type="ECO:0008006" key="3">
    <source>
        <dbReference type="Google" id="ProtNLM"/>
    </source>
</evidence>
<sequence>MTGIASTRELFQQEMRTALDVAEQDLRAKYSDPGIALEIVDYRTVPRVVAPWDEILDWEYARRRAAATHRSCFVGISAGSSRNVAALALVKVSRHRVTTSLLFFQKDEQAQIPGRAMAMMDVILGAVAAVFESTTIAIDTPLGHLVSYYKSYGYTTERYLDHRLLLTKPA</sequence>
<protein>
    <recommendedName>
        <fullName evidence="3">N-acetyltransferase</fullName>
    </recommendedName>
</protein>
<dbReference type="RefSeq" id="WP_102648413.1">
    <property type="nucleotide sequence ID" value="NZ_PNYA01000030.1"/>
</dbReference>
<reference evidence="1 2" key="1">
    <citation type="submission" date="2018-01" db="EMBL/GenBank/DDBJ databases">
        <title>Whole genome analyses suggest that Burkholderia sensu lato contains two further novel genera in the rhizoxinica-symbiotica group Mycetohabitans gen. nov., and Trinickia gen. nov.: implications for the evolution of diazotrophy and nodulation in the Burkholderiaceae.</title>
        <authorList>
            <person name="Estrada-de los Santos P."/>
            <person name="Palmer M."/>
            <person name="Chavez-Ramirez B."/>
            <person name="Beukes C."/>
            <person name="Steenkamp E.T."/>
            <person name="Hirsch A.M."/>
            <person name="Manyaka P."/>
            <person name="Maluk M."/>
            <person name="Lafos M."/>
            <person name="Crook M."/>
            <person name="Gross E."/>
            <person name="Simon M.F."/>
            <person name="Bueno dos Reis Junior F."/>
            <person name="Poole P.S."/>
            <person name="Venter S.N."/>
            <person name="James E.K."/>
        </authorList>
    </citation>
    <scope>NUCLEOTIDE SEQUENCE [LARGE SCALE GENOMIC DNA]</scope>
    <source>
        <strain evidence="1 2">GIMN1.004</strain>
    </source>
</reference>
<evidence type="ECO:0000313" key="1">
    <source>
        <dbReference type="EMBL" id="PMS15550.1"/>
    </source>
</evidence>
<comment type="caution">
    <text evidence="1">The sequence shown here is derived from an EMBL/GenBank/DDBJ whole genome shotgun (WGS) entry which is preliminary data.</text>
</comment>
<organism evidence="1 2">
    <name type="scientific">Trinickia dabaoshanensis</name>
    <dbReference type="NCBI Taxonomy" id="564714"/>
    <lineage>
        <taxon>Bacteria</taxon>
        <taxon>Pseudomonadati</taxon>
        <taxon>Pseudomonadota</taxon>
        <taxon>Betaproteobacteria</taxon>
        <taxon>Burkholderiales</taxon>
        <taxon>Burkholderiaceae</taxon>
        <taxon>Trinickia</taxon>
    </lineage>
</organism>
<gene>
    <name evidence="1" type="ORF">C0Z18_26340</name>
</gene>
<name>A0A2N7VEI1_9BURK</name>